<keyword evidence="2" id="KW-0456">Lyase</keyword>
<organism evidence="4 5">
    <name type="scientific">Polycladomyces abyssicola</name>
    <dbReference type="NCBI Taxonomy" id="1125966"/>
    <lineage>
        <taxon>Bacteria</taxon>
        <taxon>Bacillati</taxon>
        <taxon>Bacillota</taxon>
        <taxon>Bacilli</taxon>
        <taxon>Bacillales</taxon>
        <taxon>Thermoactinomycetaceae</taxon>
        <taxon>Polycladomyces</taxon>
    </lineage>
</organism>
<dbReference type="RefSeq" id="WP_212772392.1">
    <property type="nucleotide sequence ID" value="NZ_AP024601.1"/>
</dbReference>
<dbReference type="GO" id="GO:0046872">
    <property type="term" value="F:metal ion binding"/>
    <property type="evidence" value="ECO:0007669"/>
    <property type="project" value="UniProtKB-KW"/>
</dbReference>
<dbReference type="SUPFAM" id="SSF53639">
    <property type="entry name" value="AraD/HMP-PK domain-like"/>
    <property type="match status" value="1"/>
</dbReference>
<reference evidence="4" key="1">
    <citation type="journal article" date="2013" name="Int. J. Syst. Evol. Microbiol.">
        <title>Polycladomyces abyssicola gen. nov., sp. nov., a thermophilic filamentous bacterium isolated from hemipelagic sediment.</title>
        <authorList>
            <person name="Tsubouchi T."/>
            <person name="Shimane Y."/>
            <person name="Mori K."/>
            <person name="Usui K."/>
            <person name="Hiraki T."/>
            <person name="Tame A."/>
            <person name="Uematsu K."/>
            <person name="Maruyama T."/>
            <person name="Hatada Y."/>
        </authorList>
    </citation>
    <scope>NUCLEOTIDE SEQUENCE</scope>
    <source>
        <strain evidence="4">JIR-001</strain>
    </source>
</reference>
<dbReference type="GO" id="GO:0019323">
    <property type="term" value="P:pentose catabolic process"/>
    <property type="evidence" value="ECO:0007669"/>
    <property type="project" value="TreeGrafter"/>
</dbReference>
<dbReference type="InterPro" id="IPR036409">
    <property type="entry name" value="Aldolase_II/adducin_N_sf"/>
</dbReference>
<name>A0A8D5UGZ2_9BACL</name>
<dbReference type="AlphaFoldDB" id="A0A8D5UGZ2"/>
<feature type="domain" description="Class II aldolase/adducin N-terminal" evidence="3">
    <location>
        <begin position="194"/>
        <end position="359"/>
    </location>
</feature>
<dbReference type="KEGG" id="pabs:JIR001_17810"/>
<dbReference type="Gene3D" id="3.40.225.10">
    <property type="entry name" value="Class II aldolase/adducin N-terminal domain"/>
    <property type="match status" value="2"/>
</dbReference>
<dbReference type="GO" id="GO:0005829">
    <property type="term" value="C:cytosol"/>
    <property type="evidence" value="ECO:0007669"/>
    <property type="project" value="TreeGrafter"/>
</dbReference>
<dbReference type="InterPro" id="IPR001303">
    <property type="entry name" value="Aldolase_II/adducin_N"/>
</dbReference>
<evidence type="ECO:0000313" key="5">
    <source>
        <dbReference type="Proteomes" id="UP000677436"/>
    </source>
</evidence>
<evidence type="ECO:0000259" key="3">
    <source>
        <dbReference type="SMART" id="SM01007"/>
    </source>
</evidence>
<dbReference type="Pfam" id="PF00596">
    <property type="entry name" value="Aldolase_II"/>
    <property type="match status" value="1"/>
</dbReference>
<gene>
    <name evidence="4" type="ORF">JIR001_17810</name>
</gene>
<protein>
    <submittedName>
        <fullName evidence="4">Aldolase</fullName>
    </submittedName>
</protein>
<dbReference type="PANTHER" id="PTHR22789:SF0">
    <property type="entry name" value="3-OXO-TETRONATE 4-PHOSPHATE DECARBOXYLASE-RELATED"/>
    <property type="match status" value="1"/>
</dbReference>
<keyword evidence="1" id="KW-0479">Metal-binding</keyword>
<reference evidence="4" key="2">
    <citation type="journal article" date="2021" name="Microbiol. Resour. Announc.">
        <title>Complete Genome Sequence of Polycladomyces abyssicola JIR-001T, Isolated from Hemipelagic Sediment in Deep Seawater.</title>
        <authorList>
            <person name="Tsubouchi T."/>
            <person name="Kaneko Y."/>
        </authorList>
    </citation>
    <scope>NUCLEOTIDE SEQUENCE</scope>
    <source>
        <strain evidence="4">JIR-001</strain>
    </source>
</reference>
<dbReference type="EMBL" id="AP024601">
    <property type="protein sequence ID" value="BCU81998.1"/>
    <property type="molecule type" value="Genomic_DNA"/>
</dbReference>
<sequence length="362" mass="41065">MKAFCMVGDWRKTPSLERFADGLRRVMTANGYAYIVEPRSDVQLVFNFVDPLQPRHFHREGKGTFVVTVVENDQPASDILKAGYPILVRSLGNMMIYLDASSVIPQTYFITLEQGCYLVRAEDNEERFYQRVFERLRPLATAKLVIDNRFDPDLPEALWQGDQLTKGINRAGKWLDGMNLLPTPFPLEELVSPRELRHIKRLYGIGGLSYGNLSARKDQNRFWMSASGVNKANLERVGEDILLIKGYDDKNQAMEISVPPHVKPRRASVDAIEHWMIYTEHPQVGAIVHIHAWMDGVPSTEINYPCGTLELAEAVAEHIRRADDPSRAVVGLKNHGLTITGRDLEDIFERIDGKIIPQVPMS</sequence>
<accession>A0A8D5UGZ2</accession>
<dbReference type="Proteomes" id="UP000677436">
    <property type="component" value="Chromosome"/>
</dbReference>
<proteinExistence type="predicted"/>
<dbReference type="SMART" id="SM01007">
    <property type="entry name" value="Aldolase_II"/>
    <property type="match status" value="1"/>
</dbReference>
<keyword evidence="5" id="KW-1185">Reference proteome</keyword>
<dbReference type="GO" id="GO:0016832">
    <property type="term" value="F:aldehyde-lyase activity"/>
    <property type="evidence" value="ECO:0007669"/>
    <property type="project" value="TreeGrafter"/>
</dbReference>
<dbReference type="PANTHER" id="PTHR22789">
    <property type="entry name" value="FUCULOSE PHOSPHATE ALDOLASE"/>
    <property type="match status" value="1"/>
</dbReference>
<dbReference type="InterPro" id="IPR050197">
    <property type="entry name" value="Aldolase_class_II_sugar_metab"/>
</dbReference>
<evidence type="ECO:0000256" key="2">
    <source>
        <dbReference type="ARBA" id="ARBA00023239"/>
    </source>
</evidence>
<evidence type="ECO:0000313" key="4">
    <source>
        <dbReference type="EMBL" id="BCU81998.1"/>
    </source>
</evidence>
<evidence type="ECO:0000256" key="1">
    <source>
        <dbReference type="ARBA" id="ARBA00022723"/>
    </source>
</evidence>